<accession>A0A2N3HQK2</accession>
<keyword evidence="2" id="KW-0808">Transferase</keyword>
<dbReference type="PIRSF" id="PIRSF006221">
    <property type="entry name" value="Ketosamine-3-kinase"/>
    <property type="match status" value="1"/>
</dbReference>
<sequence length="289" mass="33311">MRIESFFSRIEDLIGNKITGFKPVSGGSIATTNQIRFENGHYAFLKTEPYFNNMFFKEANGLKEIRKSGCIRVPEVLHVDTDILLLEFIEEGKKDKDFFSRFGKQIASLHKINAGKYGFKEDNYVGATPQLNIAVNTELDSWCDFYYNKRLLYQYKLAESKGLVGNELKNGFLVLEGRIEEILEGSEEKPTLLHGDLWNGNFICDQDSNPCLIDPAVYYGHREADLAMTKLFGGFGDDFYTSYQKKKPLPQGYDYRENIYLLYHVLNHLNLFGNSYYGQAVKLVWSYLH</sequence>
<proteinExistence type="inferred from homology"/>
<gene>
    <name evidence="3" type="ORF">BZG02_19745</name>
</gene>
<dbReference type="Proteomes" id="UP000233535">
    <property type="component" value="Unassembled WGS sequence"/>
</dbReference>
<reference evidence="3 4" key="1">
    <citation type="journal article" date="2017" name="Front. Microbiol.">
        <title>Labilibaculum manganireducens gen. nov., sp. nov. and Labilibaculum filiforme sp. nov., Novel Bacteroidetes Isolated from Subsurface Sediments of the Baltic Sea.</title>
        <authorList>
            <person name="Vandieken V."/>
            <person name="Marshall I.P."/>
            <person name="Niemann H."/>
            <person name="Engelen B."/>
            <person name="Cypionka H."/>
        </authorList>
    </citation>
    <scope>NUCLEOTIDE SEQUENCE [LARGE SCALE GENOMIC DNA]</scope>
    <source>
        <strain evidence="3 4">59.16B</strain>
    </source>
</reference>
<dbReference type="Gene3D" id="3.90.1200.10">
    <property type="match status" value="1"/>
</dbReference>
<evidence type="ECO:0000256" key="2">
    <source>
        <dbReference type="PIRNR" id="PIRNR006221"/>
    </source>
</evidence>
<dbReference type="PANTHER" id="PTHR12149:SF8">
    <property type="entry name" value="PROTEIN-RIBULOSAMINE 3-KINASE"/>
    <property type="match status" value="1"/>
</dbReference>
<organism evidence="3 4">
    <name type="scientific">Labilibaculum filiforme</name>
    <dbReference type="NCBI Taxonomy" id="1940526"/>
    <lineage>
        <taxon>Bacteria</taxon>
        <taxon>Pseudomonadati</taxon>
        <taxon>Bacteroidota</taxon>
        <taxon>Bacteroidia</taxon>
        <taxon>Marinilabiliales</taxon>
        <taxon>Marinifilaceae</taxon>
        <taxon>Labilibaculum</taxon>
    </lineage>
</organism>
<dbReference type="SUPFAM" id="SSF56112">
    <property type="entry name" value="Protein kinase-like (PK-like)"/>
    <property type="match status" value="1"/>
</dbReference>
<protein>
    <submittedName>
        <fullName evidence="3">Fructosamine kinase</fullName>
    </submittedName>
</protein>
<name>A0A2N3HQK2_9BACT</name>
<keyword evidence="4" id="KW-1185">Reference proteome</keyword>
<dbReference type="Pfam" id="PF03881">
    <property type="entry name" value="Fructosamin_kin"/>
    <property type="match status" value="1"/>
</dbReference>
<dbReference type="RefSeq" id="WP_101263481.1">
    <property type="nucleotide sequence ID" value="NZ_MVDD01000028.1"/>
</dbReference>
<dbReference type="EMBL" id="MVDD01000028">
    <property type="protein sequence ID" value="PKQ60345.1"/>
    <property type="molecule type" value="Genomic_DNA"/>
</dbReference>
<evidence type="ECO:0000256" key="1">
    <source>
        <dbReference type="ARBA" id="ARBA00009460"/>
    </source>
</evidence>
<comment type="caution">
    <text evidence="3">The sequence shown here is derived from an EMBL/GenBank/DDBJ whole genome shotgun (WGS) entry which is preliminary data.</text>
</comment>
<comment type="similarity">
    <text evidence="1 2">Belongs to the fructosamine kinase family.</text>
</comment>
<dbReference type="InterPro" id="IPR016477">
    <property type="entry name" value="Fructo-/Ketosamine-3-kinase"/>
</dbReference>
<dbReference type="PANTHER" id="PTHR12149">
    <property type="entry name" value="FRUCTOSAMINE 3 KINASE-RELATED PROTEIN"/>
    <property type="match status" value="1"/>
</dbReference>
<evidence type="ECO:0000313" key="4">
    <source>
        <dbReference type="Proteomes" id="UP000233535"/>
    </source>
</evidence>
<dbReference type="Gene3D" id="3.30.200.20">
    <property type="entry name" value="Phosphorylase Kinase, domain 1"/>
    <property type="match status" value="1"/>
</dbReference>
<keyword evidence="2 3" id="KW-0418">Kinase</keyword>
<dbReference type="InterPro" id="IPR011009">
    <property type="entry name" value="Kinase-like_dom_sf"/>
</dbReference>
<dbReference type="AlphaFoldDB" id="A0A2N3HQK2"/>
<dbReference type="GO" id="GO:0016301">
    <property type="term" value="F:kinase activity"/>
    <property type="evidence" value="ECO:0007669"/>
    <property type="project" value="UniProtKB-UniRule"/>
</dbReference>
<dbReference type="OrthoDB" id="5291879at2"/>
<evidence type="ECO:0000313" key="3">
    <source>
        <dbReference type="EMBL" id="PKQ60345.1"/>
    </source>
</evidence>